<feature type="signal peptide" evidence="1">
    <location>
        <begin position="1"/>
        <end position="30"/>
    </location>
</feature>
<keyword evidence="3" id="KW-1185">Reference proteome</keyword>
<evidence type="ECO:0008006" key="4">
    <source>
        <dbReference type="Google" id="ProtNLM"/>
    </source>
</evidence>
<comment type="caution">
    <text evidence="2">The sequence shown here is derived from an EMBL/GenBank/DDBJ whole genome shotgun (WGS) entry which is preliminary data.</text>
</comment>
<evidence type="ECO:0000313" key="3">
    <source>
        <dbReference type="Proteomes" id="UP001521181"/>
    </source>
</evidence>
<name>A0ABS8YXI5_9RHOB</name>
<sequence length="169" mass="19295">MIRFSFKAITAATAAAAFALTAIAPTPAAALDDKEALGLILGLGAAAIIVDNMKDNNRPATRNNTQNWYPYAERVDEPWDARRGYDYRYQDRNRHRVRLDVPGRCLITVERRGQRSQMVEGRCLEKVARKEHIRLPQSCAFDIRGDRGFREEVYGKNCLEDRGIRISRR</sequence>
<evidence type="ECO:0000313" key="2">
    <source>
        <dbReference type="EMBL" id="MCE5973204.1"/>
    </source>
</evidence>
<keyword evidence="1" id="KW-0732">Signal</keyword>
<dbReference type="EMBL" id="JAJUOS010000004">
    <property type="protein sequence ID" value="MCE5973204.1"/>
    <property type="molecule type" value="Genomic_DNA"/>
</dbReference>
<feature type="chain" id="PRO_5046899360" description="Surface antigen domain-containing protein" evidence="1">
    <location>
        <begin position="31"/>
        <end position="169"/>
    </location>
</feature>
<gene>
    <name evidence="2" type="ORF">LZA78_06915</name>
</gene>
<dbReference type="RefSeq" id="WP_233676208.1">
    <property type="nucleotide sequence ID" value="NZ_JAJUOS010000004.1"/>
</dbReference>
<accession>A0ABS8YXI5</accession>
<organism evidence="2 3">
    <name type="scientific">Rhodobacter flavimaris</name>
    <dbReference type="NCBI Taxonomy" id="2907145"/>
    <lineage>
        <taxon>Bacteria</taxon>
        <taxon>Pseudomonadati</taxon>
        <taxon>Pseudomonadota</taxon>
        <taxon>Alphaproteobacteria</taxon>
        <taxon>Rhodobacterales</taxon>
        <taxon>Rhodobacter group</taxon>
        <taxon>Rhodobacter</taxon>
    </lineage>
</organism>
<protein>
    <recommendedName>
        <fullName evidence="4">Surface antigen domain-containing protein</fullName>
    </recommendedName>
</protein>
<proteinExistence type="predicted"/>
<evidence type="ECO:0000256" key="1">
    <source>
        <dbReference type="SAM" id="SignalP"/>
    </source>
</evidence>
<reference evidence="2 3" key="1">
    <citation type="submission" date="2021-12" db="EMBL/GenBank/DDBJ databases">
        <title>Sinirhodobacter sp. WL0062 is a bacterium isolated from seawater.</title>
        <authorList>
            <person name="Wang L."/>
            <person name="He W."/>
            <person name="Zhang D.-F."/>
        </authorList>
    </citation>
    <scope>NUCLEOTIDE SEQUENCE [LARGE SCALE GENOMIC DNA]</scope>
    <source>
        <strain evidence="2 3">WL0062</strain>
    </source>
</reference>
<dbReference type="Proteomes" id="UP001521181">
    <property type="component" value="Unassembled WGS sequence"/>
</dbReference>